<dbReference type="Gene3D" id="2.60.40.3080">
    <property type="match status" value="1"/>
</dbReference>
<sequence length="133" mass="14585">MVMRRHNLVQKCISFLLVSILAGIYAFNLSAKVMGDDIELGGNRWDEGKRSVTTIIPVTASINDTLLTIQCTTGRSDITVCITGDDGFSYEETYPASEAHLITIDLASAPKGSCTLDLTNQWGDHLMGRFEIK</sequence>
<dbReference type="InterPro" id="IPR021638">
    <property type="entry name" value="DUF3244"/>
</dbReference>
<organism evidence="1 2">
    <name type="scientific">Parabacteroides distasonis</name>
    <dbReference type="NCBI Taxonomy" id="823"/>
    <lineage>
        <taxon>Bacteria</taxon>
        <taxon>Pseudomonadati</taxon>
        <taxon>Bacteroidota</taxon>
        <taxon>Bacteroidia</taxon>
        <taxon>Bacteroidales</taxon>
        <taxon>Tannerellaceae</taxon>
        <taxon>Parabacteroides</taxon>
    </lineage>
</organism>
<evidence type="ECO:0000313" key="1">
    <source>
        <dbReference type="EMBL" id="RLT71963.1"/>
    </source>
</evidence>
<proteinExistence type="predicted"/>
<dbReference type="AlphaFoldDB" id="A0A3L7ZNV1"/>
<comment type="caution">
    <text evidence="1">The sequence shown here is derived from an EMBL/GenBank/DDBJ whole genome shotgun (WGS) entry which is preliminary data.</text>
</comment>
<gene>
    <name evidence="1" type="ORF">D7V78_18470</name>
</gene>
<reference evidence="1 2" key="1">
    <citation type="submission" date="2018-09" db="EMBL/GenBank/DDBJ databases">
        <title>Murine metabolic-syndrome-specific gut microbial biobank.</title>
        <authorList>
            <person name="Liu C."/>
        </authorList>
    </citation>
    <scope>NUCLEOTIDE SEQUENCE [LARGE SCALE GENOMIC DNA]</scope>
    <source>
        <strain evidence="1 2">8-P5</strain>
    </source>
</reference>
<name>A0A3L7ZNV1_PARDI</name>
<dbReference type="EMBL" id="RAYI01000073">
    <property type="protein sequence ID" value="RLT71963.1"/>
    <property type="molecule type" value="Genomic_DNA"/>
</dbReference>
<evidence type="ECO:0000313" key="2">
    <source>
        <dbReference type="Proteomes" id="UP000278164"/>
    </source>
</evidence>
<dbReference type="Proteomes" id="UP000278164">
    <property type="component" value="Unassembled WGS sequence"/>
</dbReference>
<dbReference type="Pfam" id="PF11589">
    <property type="entry name" value="DUF3244"/>
    <property type="match status" value="1"/>
</dbReference>
<accession>A0A3L7ZNV1</accession>
<protein>
    <submittedName>
        <fullName evidence="1">DUF3244 domain-containing protein</fullName>
    </submittedName>
</protein>
<dbReference type="OrthoDB" id="1100760at2"/>